<evidence type="ECO:0000313" key="2">
    <source>
        <dbReference type="EMBL" id="AMB58624.1"/>
    </source>
</evidence>
<name>A0A109QWW9_9MICO</name>
<accession>A0A109QWW9</accession>
<proteinExistence type="predicted"/>
<protein>
    <submittedName>
        <fullName evidence="2">Uncharacterized protein</fullName>
    </submittedName>
</protein>
<evidence type="ECO:0000256" key="1">
    <source>
        <dbReference type="SAM" id="MobiDB-lite"/>
    </source>
</evidence>
<dbReference type="EMBL" id="CP014145">
    <property type="protein sequence ID" value="AMB58624.1"/>
    <property type="molecule type" value="Genomic_DNA"/>
</dbReference>
<evidence type="ECO:0000313" key="3">
    <source>
        <dbReference type="Proteomes" id="UP000058305"/>
    </source>
</evidence>
<dbReference type="Proteomes" id="UP000058305">
    <property type="component" value="Chromosome"/>
</dbReference>
<reference evidence="3" key="2">
    <citation type="submission" date="2016-01" db="EMBL/GenBank/DDBJ databases">
        <title>First complete genome sequence of a species in the genus Microterricola, an extremophilic cold active enzyme producing strain ERGS5:02 isolated from Sikkim Himalaya.</title>
        <authorList>
            <person name="Kumar R."/>
            <person name="Singh D."/>
            <person name="Swarnkar M.K."/>
        </authorList>
    </citation>
    <scope>NUCLEOTIDE SEQUENCE [LARGE SCALE GENOMIC DNA]</scope>
    <source>
        <strain evidence="3">ERGS5:02</strain>
    </source>
</reference>
<feature type="compositionally biased region" description="Basic and acidic residues" evidence="1">
    <location>
        <begin position="43"/>
        <end position="56"/>
    </location>
</feature>
<sequence length="79" mass="8673">MLAVERPDFSGREHEPVIEFRPRDDVPRNRRGASCIEVSSDESEAKDPFARKEQPGETKASYLARGFGTHSVAAGLVSA</sequence>
<dbReference type="KEGG" id="mvd:AWU67_06865"/>
<organism evidence="2 3">
    <name type="scientific">Microterricola viridarii</name>
    <dbReference type="NCBI Taxonomy" id="412690"/>
    <lineage>
        <taxon>Bacteria</taxon>
        <taxon>Bacillati</taxon>
        <taxon>Actinomycetota</taxon>
        <taxon>Actinomycetes</taxon>
        <taxon>Micrococcales</taxon>
        <taxon>Microbacteriaceae</taxon>
        <taxon>Microterricola</taxon>
    </lineage>
</organism>
<dbReference type="AlphaFoldDB" id="A0A109QWW9"/>
<reference evidence="2 3" key="1">
    <citation type="journal article" date="2016" name="J. Biotechnol.">
        <title>First complete genome sequence of a species in the genus Microterricola, an extremophilic cold active enzyme producing bacterial strain ERGS5:02 isolated from Sikkim Himalaya.</title>
        <authorList>
            <person name="Himanshu"/>
            <person name="Swarnkar M.K."/>
            <person name="Singh D."/>
            <person name="Kumar R."/>
        </authorList>
    </citation>
    <scope>NUCLEOTIDE SEQUENCE [LARGE SCALE GENOMIC DNA]</scope>
    <source>
        <strain evidence="2 3">ERGS5:02</strain>
    </source>
</reference>
<gene>
    <name evidence="2" type="ORF">AWU67_06865</name>
</gene>
<keyword evidence="3" id="KW-1185">Reference proteome</keyword>
<feature type="region of interest" description="Disordered" evidence="1">
    <location>
        <begin position="37"/>
        <end position="58"/>
    </location>
</feature>